<dbReference type="EMBL" id="RWGY01000026">
    <property type="protein sequence ID" value="TVU21427.1"/>
    <property type="molecule type" value="Genomic_DNA"/>
</dbReference>
<sequence>MASGGAGGGEEGVAVELEAAASLLVEHLVEPVLRRGGSRTPERQEEVARQVSLLPSFARCRGEFRFWGFEEGRAAWFTFTVFCALLLGNGEYLALLFYRYLPRDLVARHRALMHTTCCASSGLLSSLFLSVRLVHAMVLLYNYYHRKYFPQLAFADQNEFKLMYLKYGGRNAKASVTVDRAFEDACGIAKALDAEQDSPPTSMWPISKVAVLLVDPTGKKCLIDNGSVTKGVWSILEKDIDLLVPGSSHEVELNSEPYKLQQAAYLEAERKTGMKGASLRLLEAHLVYSLSKKETTAKLFVLQYEKSVNSDLTEMPIEDLISRMRGPIFTNEAFPETTHVVDYYHILPYKEVLLNLLNRERSLDSSQTIPKEQPLHRGRPKKDESLKEQEANSKSNIKNTTTNASDPKKNKGMKEVGNSGTDKNRKDSNLNRKRKAEALEASPKKGNGSLSSPDAETLKLVSNAANPETTIAQSEGLVNMETSGQTDKNKSSGGFDNLQTSAHLDNNKTRKHSVSKNISVDTIKVNASEGDLIVKTHASENQIVKAMEIAGSINVNLNDQMYATLQSLRKMRKDVVPQHCMLEDQISQFDMDTRTILTDGKVTPRVISVIQKYEEYSSNVVKVASSTSSGEGSQTLKMKSSIRMANITHAMLGLYKATVYLVCPDLELNADGGMKTAPREARDSAAAAMLHQLHTKGKEKLAENIAVVTIKVNAPEGDLIVKTHASENQIVKAVEIAGSINVNLNDQMYATLQSLRKMRKDVVPQHCMLEDQISQFDMDTKTILTGLYKATVYLVCPDLKLNANGGMKTTPREARDSAAAAMLHQLHMKGKEKLAELDSSTQRTGLDKIPEK</sequence>
<evidence type="ECO:0000313" key="5">
    <source>
        <dbReference type="EMBL" id="TVU21427.1"/>
    </source>
</evidence>
<evidence type="ECO:0000256" key="2">
    <source>
        <dbReference type="SAM" id="Phobius"/>
    </source>
</evidence>
<accession>A0A5J9UDJ6</accession>
<feature type="region of interest" description="Disordered" evidence="1">
    <location>
        <begin position="831"/>
        <end position="852"/>
    </location>
</feature>
<proteinExistence type="predicted"/>
<gene>
    <name evidence="5" type="ORF">EJB05_31060</name>
</gene>
<evidence type="ECO:0000259" key="3">
    <source>
        <dbReference type="Pfam" id="PF25500"/>
    </source>
</evidence>
<feature type="region of interest" description="Disordered" evidence="1">
    <location>
        <begin position="468"/>
        <end position="514"/>
    </location>
</feature>
<feature type="compositionally biased region" description="Basic and acidic residues" evidence="1">
    <location>
        <begin position="381"/>
        <end position="391"/>
    </location>
</feature>
<keyword evidence="2" id="KW-0812">Transmembrane</keyword>
<feature type="transmembrane region" description="Helical" evidence="2">
    <location>
        <begin position="122"/>
        <end position="144"/>
    </location>
</feature>
<feature type="compositionally biased region" description="Polar residues" evidence="1">
    <location>
        <begin position="480"/>
        <end position="504"/>
    </location>
</feature>
<feature type="transmembrane region" description="Helical" evidence="2">
    <location>
        <begin position="74"/>
        <end position="101"/>
    </location>
</feature>
<evidence type="ECO:0000259" key="4">
    <source>
        <dbReference type="Pfam" id="PF25502"/>
    </source>
</evidence>
<dbReference type="Gramene" id="TVU21427">
    <property type="protein sequence ID" value="TVU21427"/>
    <property type="gene ID" value="EJB05_31060"/>
</dbReference>
<feature type="domain" description="DUF7913" evidence="3">
    <location>
        <begin position="133"/>
        <end position="163"/>
    </location>
</feature>
<name>A0A5J9UDJ6_9POAL</name>
<evidence type="ECO:0000313" key="6">
    <source>
        <dbReference type="Proteomes" id="UP000324897"/>
    </source>
</evidence>
<dbReference type="PANTHER" id="PTHR33913:SF1">
    <property type="entry name" value="DRBM DOMAIN-CONTAINING PROTEIN"/>
    <property type="match status" value="1"/>
</dbReference>
<dbReference type="InterPro" id="IPR057235">
    <property type="entry name" value="DUF7913"/>
</dbReference>
<dbReference type="InterPro" id="IPR057237">
    <property type="entry name" value="DUF7915"/>
</dbReference>
<evidence type="ECO:0000256" key="1">
    <source>
        <dbReference type="SAM" id="MobiDB-lite"/>
    </source>
</evidence>
<dbReference type="PANTHER" id="PTHR33913">
    <property type="entry name" value="ALEURONE LAYER MORPHOGENESIS PROTEIN"/>
    <property type="match status" value="1"/>
</dbReference>
<feature type="region of interest" description="Disordered" evidence="1">
    <location>
        <begin position="364"/>
        <end position="431"/>
    </location>
</feature>
<dbReference type="Pfam" id="PF25502">
    <property type="entry name" value="DUF7915"/>
    <property type="match status" value="1"/>
</dbReference>
<comment type="caution">
    <text evidence="5">The sequence shown here is derived from an EMBL/GenBank/DDBJ whole genome shotgun (WGS) entry which is preliminary data.</text>
</comment>
<feature type="compositionally biased region" description="Low complexity" evidence="1">
    <location>
        <begin position="392"/>
        <end position="405"/>
    </location>
</feature>
<dbReference type="AlphaFoldDB" id="A0A5J9UDJ6"/>
<dbReference type="Proteomes" id="UP000324897">
    <property type="component" value="Unassembled WGS sequence"/>
</dbReference>
<keyword evidence="6" id="KW-1185">Reference proteome</keyword>
<protein>
    <recommendedName>
        <fullName evidence="7">DRBM domain-containing protein</fullName>
    </recommendedName>
</protein>
<feature type="non-terminal residue" evidence="5">
    <location>
        <position position="1"/>
    </location>
</feature>
<feature type="domain" description="DUF7915" evidence="4">
    <location>
        <begin position="229"/>
        <end position="359"/>
    </location>
</feature>
<evidence type="ECO:0008006" key="7">
    <source>
        <dbReference type="Google" id="ProtNLM"/>
    </source>
</evidence>
<keyword evidence="2" id="KW-1133">Transmembrane helix</keyword>
<dbReference type="OrthoDB" id="781822at2759"/>
<reference evidence="5 6" key="1">
    <citation type="journal article" date="2019" name="Sci. Rep.">
        <title>A high-quality genome of Eragrostis curvula grass provides insights into Poaceae evolution and supports new strategies to enhance forage quality.</title>
        <authorList>
            <person name="Carballo J."/>
            <person name="Santos B.A.C.M."/>
            <person name="Zappacosta D."/>
            <person name="Garbus I."/>
            <person name="Selva J.P."/>
            <person name="Gallo C.A."/>
            <person name="Diaz A."/>
            <person name="Albertini E."/>
            <person name="Caccamo M."/>
            <person name="Echenique V."/>
        </authorList>
    </citation>
    <scope>NUCLEOTIDE SEQUENCE [LARGE SCALE GENOMIC DNA]</scope>
    <source>
        <strain evidence="6">cv. Victoria</strain>
        <tissue evidence="5">Leaf</tissue>
    </source>
</reference>
<keyword evidence="2" id="KW-0472">Membrane</keyword>
<organism evidence="5 6">
    <name type="scientific">Eragrostis curvula</name>
    <name type="common">weeping love grass</name>
    <dbReference type="NCBI Taxonomy" id="38414"/>
    <lineage>
        <taxon>Eukaryota</taxon>
        <taxon>Viridiplantae</taxon>
        <taxon>Streptophyta</taxon>
        <taxon>Embryophyta</taxon>
        <taxon>Tracheophyta</taxon>
        <taxon>Spermatophyta</taxon>
        <taxon>Magnoliopsida</taxon>
        <taxon>Liliopsida</taxon>
        <taxon>Poales</taxon>
        <taxon>Poaceae</taxon>
        <taxon>PACMAD clade</taxon>
        <taxon>Chloridoideae</taxon>
        <taxon>Eragrostideae</taxon>
        <taxon>Eragrostidinae</taxon>
        <taxon>Eragrostis</taxon>
    </lineage>
</organism>
<dbReference type="Pfam" id="PF25500">
    <property type="entry name" value="DUF7913"/>
    <property type="match status" value="1"/>
</dbReference>